<dbReference type="Pfam" id="PF12680">
    <property type="entry name" value="SnoaL_2"/>
    <property type="match status" value="1"/>
</dbReference>
<keyword evidence="3" id="KW-1185">Reference proteome</keyword>
<dbReference type="STRING" id="349064.SAMN05660429_00071"/>
<sequence>MSNHPQWLARFIEVYQQLSVDNIDTIASLYDDNVTFQDPMHLLQGKEALMQYFHRIYTHVSECRFDITQVISSEDNAAIYWQMTYRHSKLNGGQQIIVEGHSMLSAKDGLIAQHRDYVDLGAMVYQHVPVLGKVIKYINQRAAV</sequence>
<gene>
    <name evidence="2" type="ORF">SAMN05660429_00071</name>
</gene>
<accession>A0A1H9Y4I8</accession>
<reference evidence="2 3" key="1">
    <citation type="submission" date="2016-10" db="EMBL/GenBank/DDBJ databases">
        <authorList>
            <person name="de Groot N.N."/>
        </authorList>
    </citation>
    <scope>NUCLEOTIDE SEQUENCE [LARGE SCALE GENOMIC DNA]</scope>
    <source>
        <strain evidence="2 3">DSM 19706</strain>
    </source>
</reference>
<evidence type="ECO:0000259" key="1">
    <source>
        <dbReference type="Pfam" id="PF12680"/>
    </source>
</evidence>
<dbReference type="AlphaFoldDB" id="A0A1H9Y4I8"/>
<dbReference type="RefSeq" id="WP_093326705.1">
    <property type="nucleotide sequence ID" value="NZ_AP027363.1"/>
</dbReference>
<evidence type="ECO:0000313" key="2">
    <source>
        <dbReference type="EMBL" id="SES63778.1"/>
    </source>
</evidence>
<feature type="domain" description="SnoaL-like" evidence="1">
    <location>
        <begin position="15"/>
        <end position="114"/>
    </location>
</feature>
<proteinExistence type="predicted"/>
<dbReference type="OrthoDB" id="1115105at2"/>
<dbReference type="EMBL" id="FOHK01000001">
    <property type="protein sequence ID" value="SES63778.1"/>
    <property type="molecule type" value="Genomic_DNA"/>
</dbReference>
<organism evidence="2 3">
    <name type="scientific">Thalassotalea agarivorans</name>
    <name type="common">Thalassomonas agarivorans</name>
    <dbReference type="NCBI Taxonomy" id="349064"/>
    <lineage>
        <taxon>Bacteria</taxon>
        <taxon>Pseudomonadati</taxon>
        <taxon>Pseudomonadota</taxon>
        <taxon>Gammaproteobacteria</taxon>
        <taxon>Alteromonadales</taxon>
        <taxon>Colwelliaceae</taxon>
        <taxon>Thalassotalea</taxon>
    </lineage>
</organism>
<dbReference type="SUPFAM" id="SSF54427">
    <property type="entry name" value="NTF2-like"/>
    <property type="match status" value="1"/>
</dbReference>
<dbReference type="Proteomes" id="UP000199308">
    <property type="component" value="Unassembled WGS sequence"/>
</dbReference>
<dbReference type="InterPro" id="IPR037401">
    <property type="entry name" value="SnoaL-like"/>
</dbReference>
<evidence type="ECO:0000313" key="3">
    <source>
        <dbReference type="Proteomes" id="UP000199308"/>
    </source>
</evidence>
<dbReference type="Gene3D" id="3.10.450.50">
    <property type="match status" value="1"/>
</dbReference>
<protein>
    <submittedName>
        <fullName evidence="2">SnoaL-like domain-containing protein</fullName>
    </submittedName>
</protein>
<name>A0A1H9Y4I8_THASX</name>
<dbReference type="InterPro" id="IPR032710">
    <property type="entry name" value="NTF2-like_dom_sf"/>
</dbReference>